<name>A0A8X6YSZ7_9ARAC</name>
<organism evidence="1 2">
    <name type="scientific">Trichonephila inaurata madagascariensis</name>
    <dbReference type="NCBI Taxonomy" id="2747483"/>
    <lineage>
        <taxon>Eukaryota</taxon>
        <taxon>Metazoa</taxon>
        <taxon>Ecdysozoa</taxon>
        <taxon>Arthropoda</taxon>
        <taxon>Chelicerata</taxon>
        <taxon>Arachnida</taxon>
        <taxon>Araneae</taxon>
        <taxon>Araneomorphae</taxon>
        <taxon>Entelegynae</taxon>
        <taxon>Araneoidea</taxon>
        <taxon>Nephilidae</taxon>
        <taxon>Trichonephila</taxon>
        <taxon>Trichonephila inaurata</taxon>
    </lineage>
</organism>
<evidence type="ECO:0000313" key="2">
    <source>
        <dbReference type="Proteomes" id="UP000886998"/>
    </source>
</evidence>
<gene>
    <name evidence="1" type="ORF">TNIN_119001</name>
</gene>
<comment type="caution">
    <text evidence="1">The sequence shown here is derived from an EMBL/GenBank/DDBJ whole genome shotgun (WGS) entry which is preliminary data.</text>
</comment>
<dbReference type="AlphaFoldDB" id="A0A8X6YSZ7"/>
<proteinExistence type="predicted"/>
<dbReference type="EMBL" id="BMAV01022692">
    <property type="protein sequence ID" value="GFY77888.1"/>
    <property type="molecule type" value="Genomic_DNA"/>
</dbReference>
<reference evidence="1" key="1">
    <citation type="submission" date="2020-08" db="EMBL/GenBank/DDBJ databases">
        <title>Multicomponent nature underlies the extraordinary mechanical properties of spider dragline silk.</title>
        <authorList>
            <person name="Kono N."/>
            <person name="Nakamura H."/>
            <person name="Mori M."/>
            <person name="Yoshida Y."/>
            <person name="Ohtoshi R."/>
            <person name="Malay A.D."/>
            <person name="Moran D.A.P."/>
            <person name="Tomita M."/>
            <person name="Numata K."/>
            <person name="Arakawa K."/>
        </authorList>
    </citation>
    <scope>NUCLEOTIDE SEQUENCE</scope>
</reference>
<sequence>MPVLNIVCNSNFWVVADRDDNCRPGEVNPRNHNVPTLPPPHPRPLKEEFFFSDSLLNTCTNTVGIRLPNWYPSQPPKRGGQLFAQKASEHSPCSLASQRKISTPLPRAIIIGPHVPVEIVCLVFSCNRRICSMIGLLELGHCLLLCIERGIVGQLNTTPSFLSFLEICPKVGSQNFSINSSSPQN</sequence>
<accession>A0A8X6YSZ7</accession>
<evidence type="ECO:0000313" key="1">
    <source>
        <dbReference type="EMBL" id="GFY77888.1"/>
    </source>
</evidence>
<keyword evidence="2" id="KW-1185">Reference proteome</keyword>
<dbReference type="Proteomes" id="UP000886998">
    <property type="component" value="Unassembled WGS sequence"/>
</dbReference>
<protein>
    <submittedName>
        <fullName evidence="1">Uncharacterized protein</fullName>
    </submittedName>
</protein>